<dbReference type="Gene3D" id="1.10.530.10">
    <property type="match status" value="1"/>
</dbReference>
<dbReference type="GO" id="GO:0016020">
    <property type="term" value="C:membrane"/>
    <property type="evidence" value="ECO:0007669"/>
    <property type="project" value="InterPro"/>
</dbReference>
<sequence>MNGDLVTWPQAASGVSYALTPGPSQGGAPDAQQSFAEAFALYTAAAEAPAVTSGAPAAEAPATPPAETSPSWPSWAAWPMAPSETAPSPADASSPAEPALSSAPAASADAWSALVEQTAQKYGLPPSLLQAVMEQESGGDPNATSPAGAMGLMQLMPDTASAYGAVNPYDPAENLDAGAHYLADLIARYRGNVSLALAAYNAGPGAVDAYEGIPPYPETQAYVRDVLAKAGL</sequence>
<name>A0A1N7KZI3_9BACL</name>
<feature type="region of interest" description="Disordered" evidence="2">
    <location>
        <begin position="53"/>
        <end position="101"/>
    </location>
</feature>
<comment type="similarity">
    <text evidence="1">Belongs to the transglycosylase Slt family.</text>
</comment>
<gene>
    <name evidence="4" type="ORF">SAMN05421799_102298</name>
</gene>
<evidence type="ECO:0000256" key="2">
    <source>
        <dbReference type="SAM" id="MobiDB-lite"/>
    </source>
</evidence>
<dbReference type="RefSeq" id="WP_076345225.1">
    <property type="nucleotide sequence ID" value="NZ_FTOO01000002.1"/>
</dbReference>
<dbReference type="SUPFAM" id="SSF53955">
    <property type="entry name" value="Lysozyme-like"/>
    <property type="match status" value="1"/>
</dbReference>
<evidence type="ECO:0000256" key="1">
    <source>
        <dbReference type="ARBA" id="ARBA00007734"/>
    </source>
</evidence>
<dbReference type="PANTHER" id="PTHR37423:SF2">
    <property type="entry name" value="MEMBRANE-BOUND LYTIC MUREIN TRANSGLYCOSYLASE C"/>
    <property type="match status" value="1"/>
</dbReference>
<evidence type="ECO:0000313" key="5">
    <source>
        <dbReference type="Proteomes" id="UP000186156"/>
    </source>
</evidence>
<feature type="domain" description="Transglycosylase SLT" evidence="3">
    <location>
        <begin position="115"/>
        <end position="212"/>
    </location>
</feature>
<dbReference type="InterPro" id="IPR023346">
    <property type="entry name" value="Lysozyme-like_dom_sf"/>
</dbReference>
<dbReference type="InterPro" id="IPR008258">
    <property type="entry name" value="Transglycosylase_SLT_dom_1"/>
</dbReference>
<dbReference type="PANTHER" id="PTHR37423">
    <property type="entry name" value="SOLUBLE LYTIC MUREIN TRANSGLYCOSYLASE-RELATED"/>
    <property type="match status" value="1"/>
</dbReference>
<dbReference type="CDD" id="cd00254">
    <property type="entry name" value="LT-like"/>
    <property type="match status" value="1"/>
</dbReference>
<dbReference type="Pfam" id="PF01464">
    <property type="entry name" value="SLT"/>
    <property type="match status" value="1"/>
</dbReference>
<dbReference type="EMBL" id="FTOO01000002">
    <property type="protein sequence ID" value="SIS67019.1"/>
    <property type="molecule type" value="Genomic_DNA"/>
</dbReference>
<reference evidence="5" key="1">
    <citation type="submission" date="2017-01" db="EMBL/GenBank/DDBJ databases">
        <authorList>
            <person name="Varghese N."/>
            <person name="Submissions S."/>
        </authorList>
    </citation>
    <scope>NUCLEOTIDE SEQUENCE [LARGE SCALE GENOMIC DNA]</scope>
    <source>
        <strain evidence="5">DSM 16176</strain>
    </source>
</reference>
<dbReference type="InterPro" id="IPR000189">
    <property type="entry name" value="Transglyc_AS"/>
</dbReference>
<evidence type="ECO:0000313" key="4">
    <source>
        <dbReference type="EMBL" id="SIS67019.1"/>
    </source>
</evidence>
<organism evidence="4 5">
    <name type="scientific">Alicyclobacillus vulcanalis</name>
    <dbReference type="NCBI Taxonomy" id="252246"/>
    <lineage>
        <taxon>Bacteria</taxon>
        <taxon>Bacillati</taxon>
        <taxon>Bacillota</taxon>
        <taxon>Bacilli</taxon>
        <taxon>Bacillales</taxon>
        <taxon>Alicyclobacillaceae</taxon>
        <taxon>Alicyclobacillus</taxon>
    </lineage>
</organism>
<dbReference type="STRING" id="252246.SAMN05421799_102298"/>
<keyword evidence="5" id="KW-1185">Reference proteome</keyword>
<proteinExistence type="inferred from homology"/>
<dbReference type="Proteomes" id="UP000186156">
    <property type="component" value="Unassembled WGS sequence"/>
</dbReference>
<dbReference type="AlphaFoldDB" id="A0A1N7KZI3"/>
<evidence type="ECO:0000259" key="3">
    <source>
        <dbReference type="Pfam" id="PF01464"/>
    </source>
</evidence>
<dbReference type="PROSITE" id="PS00922">
    <property type="entry name" value="TRANSGLYCOSYLASE"/>
    <property type="match status" value="1"/>
</dbReference>
<dbReference type="GO" id="GO:0008933">
    <property type="term" value="F:peptidoglycan lytic transglycosylase activity"/>
    <property type="evidence" value="ECO:0007669"/>
    <property type="project" value="InterPro"/>
</dbReference>
<accession>A0A1N7KZI3</accession>
<dbReference type="GO" id="GO:0000270">
    <property type="term" value="P:peptidoglycan metabolic process"/>
    <property type="evidence" value="ECO:0007669"/>
    <property type="project" value="InterPro"/>
</dbReference>
<dbReference type="OrthoDB" id="9815002at2"/>
<protein>
    <submittedName>
        <fullName evidence="4">Soluble lytic murein transglycosylase</fullName>
    </submittedName>
</protein>